<evidence type="ECO:0000256" key="1">
    <source>
        <dbReference type="SAM" id="MobiDB-lite"/>
    </source>
</evidence>
<feature type="region of interest" description="Disordered" evidence="1">
    <location>
        <begin position="369"/>
        <end position="398"/>
    </location>
</feature>
<dbReference type="AlphaFoldDB" id="S8F0L6"/>
<keyword evidence="4" id="KW-1185">Reference proteome</keyword>
<dbReference type="PANTHER" id="PTHR23389">
    <property type="entry name" value="CHROMOSOME TRANSMISSION FIDELITY FACTOR 18"/>
    <property type="match status" value="1"/>
</dbReference>
<feature type="region of interest" description="Disordered" evidence="1">
    <location>
        <begin position="137"/>
        <end position="214"/>
    </location>
</feature>
<feature type="compositionally biased region" description="Low complexity" evidence="1">
    <location>
        <begin position="379"/>
        <end position="393"/>
    </location>
</feature>
<feature type="domain" description="ATPase AAA-type core" evidence="2">
    <location>
        <begin position="272"/>
        <end position="347"/>
    </location>
</feature>
<dbReference type="OrthoDB" id="9996895at2759"/>
<dbReference type="HOGENOM" id="CLU_012407_0_0_1"/>
<dbReference type="eggNOG" id="KOG1968">
    <property type="taxonomic scope" value="Eukaryota"/>
</dbReference>
<protein>
    <recommendedName>
        <fullName evidence="2">ATPase AAA-type core domain-containing protein</fullName>
    </recommendedName>
</protein>
<feature type="compositionally biased region" description="Basic residues" evidence="1">
    <location>
        <begin position="151"/>
        <end position="166"/>
    </location>
</feature>
<dbReference type="GO" id="GO:0003677">
    <property type="term" value="F:DNA binding"/>
    <property type="evidence" value="ECO:0007669"/>
    <property type="project" value="TreeGrafter"/>
</dbReference>
<dbReference type="GO" id="GO:0005524">
    <property type="term" value="F:ATP binding"/>
    <property type="evidence" value="ECO:0007669"/>
    <property type="project" value="InterPro"/>
</dbReference>
<dbReference type="Pfam" id="PF00004">
    <property type="entry name" value="AAA"/>
    <property type="match status" value="1"/>
</dbReference>
<dbReference type="PANTHER" id="PTHR23389:SF21">
    <property type="entry name" value="ATPASE FAMILY AAA DOMAIN-CONTAINING PROTEIN 5"/>
    <property type="match status" value="1"/>
</dbReference>
<evidence type="ECO:0000313" key="3">
    <source>
        <dbReference type="EMBL" id="EPS95360.1"/>
    </source>
</evidence>
<feature type="region of interest" description="Disordered" evidence="1">
    <location>
        <begin position="529"/>
        <end position="564"/>
    </location>
</feature>
<feature type="compositionally biased region" description="Polar residues" evidence="1">
    <location>
        <begin position="542"/>
        <end position="558"/>
    </location>
</feature>
<dbReference type="InterPro" id="IPR027417">
    <property type="entry name" value="P-loop_NTPase"/>
</dbReference>
<feature type="region of interest" description="Disordered" evidence="1">
    <location>
        <begin position="1"/>
        <end position="34"/>
    </location>
</feature>
<dbReference type="Proteomes" id="UP000015241">
    <property type="component" value="Unassembled WGS sequence"/>
</dbReference>
<evidence type="ECO:0000259" key="2">
    <source>
        <dbReference type="Pfam" id="PF00004"/>
    </source>
</evidence>
<dbReference type="InParanoid" id="S8F0L6"/>
<dbReference type="InterPro" id="IPR003959">
    <property type="entry name" value="ATPase_AAA_core"/>
</dbReference>
<dbReference type="SUPFAM" id="SSF52540">
    <property type="entry name" value="P-loop containing nucleoside triphosphate hydrolases"/>
    <property type="match status" value="1"/>
</dbReference>
<dbReference type="Gene3D" id="3.40.50.300">
    <property type="entry name" value="P-loop containing nucleotide triphosphate hydrolases"/>
    <property type="match status" value="1"/>
</dbReference>
<dbReference type="EMBL" id="KE504209">
    <property type="protein sequence ID" value="EPS95360.1"/>
    <property type="molecule type" value="Genomic_DNA"/>
</dbReference>
<evidence type="ECO:0000313" key="4">
    <source>
        <dbReference type="Proteomes" id="UP000015241"/>
    </source>
</evidence>
<accession>S8F0L6</accession>
<dbReference type="GO" id="GO:0005634">
    <property type="term" value="C:nucleus"/>
    <property type="evidence" value="ECO:0007669"/>
    <property type="project" value="TreeGrafter"/>
</dbReference>
<sequence length="756" mass="83376">MPKSVASAPECSQAISEGESRDDPIVVDSSPIRPNNVNRVSDKPFYSIFMPRGAPPAASSILTDIPAHHKSYPSIERLVYRIQSRDTHEADPSLLPHELWTDKWRPRRADEVLGNEDRAMYLRSWLLALRLHIENTPASSQGSRGTGGKNRTSKKKQPAAKPRGTKRPQVVRQVDRRRKRRRMDSEEPDDSWIVYEERDDDPEAGDPGREVEDEDDLAFCQQAYSRLQRVAEEVEEPVCLEPTASTTAPGADGVPKFSYRAAQFGNQIHNTILLTGPSGCGKTAAVYACAEELGWDVFEVYPGVGERSGAALNKLIGDVGKNHIVQQTQRQQRTFFESVATRDPDVLASGGAGQTAPSRKRVFKRIDSENGLDEEGQSQTQTPAATEPPTRSSEPPPVSQSIVLIEEVDVLYESDANFWPSLINIIRECRRPVVMTCNGFGYGVDVSLVPVADLPLQDILVFQPPAPALATSYLQCVAILEQQPLERSTVSRLYKRVAGTPRGYAGGSSTDLPVLCPDLRQSLLQLQFSSPSSPISPPSAFDTGSQQASVSHDQSSLESPHENKREDLYRLRSLDTLHGGLSFADCHLRRNQLGDLVDTMTADTGTANDELGYRILHNDASTAGPTPINTSFYHQDQAVMETVLSHYLSAWSLLTGLHDSVYPSREHTARVLSMLEDIQVPADVLCNLSAAVLDYEPWVRHMVSVDDAAEALYVEAQAGKDGVRKTRNSLKAVQPVRYVPVSESSRQTLMHTALRP</sequence>
<dbReference type="STRING" id="743788.S8F0L6"/>
<organism evidence="3 4">
    <name type="scientific">Fomitopsis schrenkii</name>
    <name type="common">Brown rot fungus</name>
    <dbReference type="NCBI Taxonomy" id="2126942"/>
    <lineage>
        <taxon>Eukaryota</taxon>
        <taxon>Fungi</taxon>
        <taxon>Dikarya</taxon>
        <taxon>Basidiomycota</taxon>
        <taxon>Agaricomycotina</taxon>
        <taxon>Agaricomycetes</taxon>
        <taxon>Polyporales</taxon>
        <taxon>Fomitopsis</taxon>
    </lineage>
</organism>
<proteinExistence type="predicted"/>
<name>S8F0L6_FOMSC</name>
<gene>
    <name evidence="3" type="ORF">FOMPIDRAFT_1132573</name>
</gene>
<reference evidence="3 4" key="1">
    <citation type="journal article" date="2012" name="Science">
        <title>The Paleozoic origin of enzymatic lignin decomposition reconstructed from 31 fungal genomes.</title>
        <authorList>
            <person name="Floudas D."/>
            <person name="Binder M."/>
            <person name="Riley R."/>
            <person name="Barry K."/>
            <person name="Blanchette R.A."/>
            <person name="Henrissat B."/>
            <person name="Martinez A.T."/>
            <person name="Otillar R."/>
            <person name="Spatafora J.W."/>
            <person name="Yadav J.S."/>
            <person name="Aerts A."/>
            <person name="Benoit I."/>
            <person name="Boyd A."/>
            <person name="Carlson A."/>
            <person name="Copeland A."/>
            <person name="Coutinho P.M."/>
            <person name="de Vries R.P."/>
            <person name="Ferreira P."/>
            <person name="Findley K."/>
            <person name="Foster B."/>
            <person name="Gaskell J."/>
            <person name="Glotzer D."/>
            <person name="Gorecki P."/>
            <person name="Heitman J."/>
            <person name="Hesse C."/>
            <person name="Hori C."/>
            <person name="Igarashi K."/>
            <person name="Jurgens J.A."/>
            <person name="Kallen N."/>
            <person name="Kersten P."/>
            <person name="Kohler A."/>
            <person name="Kuees U."/>
            <person name="Kumar T.K.A."/>
            <person name="Kuo A."/>
            <person name="LaButti K."/>
            <person name="Larrondo L.F."/>
            <person name="Lindquist E."/>
            <person name="Ling A."/>
            <person name="Lombard V."/>
            <person name="Lucas S."/>
            <person name="Lundell T."/>
            <person name="Martin R."/>
            <person name="McLaughlin D.J."/>
            <person name="Morgenstern I."/>
            <person name="Morin E."/>
            <person name="Murat C."/>
            <person name="Nagy L.G."/>
            <person name="Nolan M."/>
            <person name="Ohm R.A."/>
            <person name="Patyshakuliyeva A."/>
            <person name="Rokas A."/>
            <person name="Ruiz-Duenas F.J."/>
            <person name="Sabat G."/>
            <person name="Salamov A."/>
            <person name="Samejima M."/>
            <person name="Schmutz J."/>
            <person name="Slot J.C."/>
            <person name="St John F."/>
            <person name="Stenlid J."/>
            <person name="Sun H."/>
            <person name="Sun S."/>
            <person name="Syed K."/>
            <person name="Tsang A."/>
            <person name="Wiebenga A."/>
            <person name="Young D."/>
            <person name="Pisabarro A."/>
            <person name="Eastwood D.C."/>
            <person name="Martin F."/>
            <person name="Cullen D."/>
            <person name="Grigoriev I.V."/>
            <person name="Hibbett D.S."/>
        </authorList>
    </citation>
    <scope>NUCLEOTIDE SEQUENCE</scope>
    <source>
        <strain evidence="4">FP-58527</strain>
    </source>
</reference>
<dbReference type="GO" id="GO:0016887">
    <property type="term" value="F:ATP hydrolysis activity"/>
    <property type="evidence" value="ECO:0007669"/>
    <property type="project" value="InterPro"/>
</dbReference>